<dbReference type="Proteomes" id="UP000254133">
    <property type="component" value="Unassembled WGS sequence"/>
</dbReference>
<dbReference type="InterPro" id="IPR025246">
    <property type="entry name" value="IS30-like_HTH"/>
</dbReference>
<dbReference type="Pfam" id="PF13936">
    <property type="entry name" value="HTH_38"/>
    <property type="match status" value="1"/>
</dbReference>
<evidence type="ECO:0000256" key="2">
    <source>
        <dbReference type="ARBA" id="ARBA00006363"/>
    </source>
</evidence>
<dbReference type="GO" id="GO:0006313">
    <property type="term" value="P:DNA transposition"/>
    <property type="evidence" value="ECO:0007669"/>
    <property type="project" value="InterPro"/>
</dbReference>
<evidence type="ECO:0000313" key="9">
    <source>
        <dbReference type="Proteomes" id="UP000254133"/>
    </source>
</evidence>
<dbReference type="AlphaFoldDB" id="A0A378PY97"/>
<dbReference type="PANTHER" id="PTHR10948:SF23">
    <property type="entry name" value="TRANSPOSASE INSI FOR INSERTION SEQUENCE ELEMENT IS30A-RELATED"/>
    <property type="match status" value="1"/>
</dbReference>
<protein>
    <submittedName>
        <fullName evidence="8">Transposase and inactivated derivatives, IS30 family</fullName>
    </submittedName>
</protein>
<dbReference type="Gene3D" id="3.30.420.10">
    <property type="entry name" value="Ribonuclease H-like superfamily/Ribonuclease H"/>
    <property type="match status" value="1"/>
</dbReference>
<evidence type="ECO:0000313" key="8">
    <source>
        <dbReference type="EMBL" id="STY93521.1"/>
    </source>
</evidence>
<comment type="similarity">
    <text evidence="2">Belongs to the transposase IS30 family.</text>
</comment>
<feature type="region of interest" description="Disordered" evidence="6">
    <location>
        <begin position="138"/>
        <end position="160"/>
    </location>
</feature>
<gene>
    <name evidence="8" type="ORF">NCTC9426_02251</name>
</gene>
<evidence type="ECO:0000256" key="4">
    <source>
        <dbReference type="ARBA" id="ARBA00023125"/>
    </source>
</evidence>
<organism evidence="8 9">
    <name type="scientific">Moraxella bovis</name>
    <dbReference type="NCBI Taxonomy" id="476"/>
    <lineage>
        <taxon>Bacteria</taxon>
        <taxon>Pseudomonadati</taxon>
        <taxon>Pseudomonadota</taxon>
        <taxon>Gammaproteobacteria</taxon>
        <taxon>Moraxellales</taxon>
        <taxon>Moraxellaceae</taxon>
        <taxon>Moraxella</taxon>
    </lineage>
</organism>
<dbReference type="InterPro" id="IPR012337">
    <property type="entry name" value="RNaseH-like_sf"/>
</dbReference>
<feature type="compositionally biased region" description="Basic and acidic residues" evidence="6">
    <location>
        <begin position="147"/>
        <end position="160"/>
    </location>
</feature>
<dbReference type="GO" id="GO:0005829">
    <property type="term" value="C:cytosol"/>
    <property type="evidence" value="ECO:0007669"/>
    <property type="project" value="TreeGrafter"/>
</dbReference>
<dbReference type="PANTHER" id="PTHR10948">
    <property type="entry name" value="TRANSPOSASE"/>
    <property type="match status" value="1"/>
</dbReference>
<reference evidence="8 9" key="1">
    <citation type="submission" date="2018-06" db="EMBL/GenBank/DDBJ databases">
        <authorList>
            <consortium name="Pathogen Informatics"/>
            <person name="Doyle S."/>
        </authorList>
    </citation>
    <scope>NUCLEOTIDE SEQUENCE [LARGE SCALE GENOMIC DNA]</scope>
    <source>
        <strain evidence="8 9">NCTC9426</strain>
    </source>
</reference>
<dbReference type="InterPro" id="IPR053392">
    <property type="entry name" value="Transposase_IS30-like"/>
</dbReference>
<dbReference type="SUPFAM" id="SSF46689">
    <property type="entry name" value="Homeodomain-like"/>
    <property type="match status" value="1"/>
</dbReference>
<name>A0A378PY97_MORBO</name>
<keyword evidence="5" id="KW-0233">DNA recombination</keyword>
<evidence type="ECO:0000256" key="1">
    <source>
        <dbReference type="ARBA" id="ARBA00002190"/>
    </source>
</evidence>
<dbReference type="NCBIfam" id="NF033563">
    <property type="entry name" value="transpos_IS30"/>
    <property type="match status" value="1"/>
</dbReference>
<evidence type="ECO:0000256" key="3">
    <source>
        <dbReference type="ARBA" id="ARBA00022578"/>
    </source>
</evidence>
<comment type="function">
    <text evidence="1">Required for the transposition of the insertion element.</text>
</comment>
<dbReference type="GO" id="GO:0003677">
    <property type="term" value="F:DNA binding"/>
    <property type="evidence" value="ECO:0007669"/>
    <property type="project" value="UniProtKB-KW"/>
</dbReference>
<dbReference type="EMBL" id="UGPZ01000003">
    <property type="protein sequence ID" value="STY93521.1"/>
    <property type="molecule type" value="Genomic_DNA"/>
</dbReference>
<dbReference type="PROSITE" id="PS01043">
    <property type="entry name" value="TRANSPOSASE_IS30"/>
    <property type="match status" value="1"/>
</dbReference>
<accession>A0A378PY97</accession>
<evidence type="ECO:0000256" key="6">
    <source>
        <dbReference type="SAM" id="MobiDB-lite"/>
    </source>
</evidence>
<dbReference type="InterPro" id="IPR001598">
    <property type="entry name" value="Transposase_IS30_CS"/>
</dbReference>
<dbReference type="InterPro" id="IPR051917">
    <property type="entry name" value="Transposase-Integrase"/>
</dbReference>
<dbReference type="InterPro" id="IPR001584">
    <property type="entry name" value="Integrase_cat-core"/>
</dbReference>
<dbReference type="InterPro" id="IPR009057">
    <property type="entry name" value="Homeodomain-like_sf"/>
</dbReference>
<sequence>MNTYKHLSINEREKIMLMLAQGIKPSKIASMLGRSCSTISREISRNCKLNQAYSANTAQINHDKKRQACKLKFKLDDKELYQLVHDKFMSHRWSPEQISNRLRLENTKHQISANTIYRAIYHGWFDEGGRLARRKLRHKGKTRHAKTHDEKRGKIKISHELSERPKMADLRERTGDIEADTVLGISGGHCLLTLVDRKSRYLWCRRLPAKRAEHVQTAMIDLLKDVKVHTITPDRGKEFAYHEKISQQLNVEFYFPPPRHPWDRGSNENTNGLLREYFPKHQDLSKWHESDIISKVNEPNHRPKKCLNWKTPYEVYFDEVLQLV</sequence>
<dbReference type="GO" id="GO:0015074">
    <property type="term" value="P:DNA integration"/>
    <property type="evidence" value="ECO:0007669"/>
    <property type="project" value="InterPro"/>
</dbReference>
<evidence type="ECO:0000256" key="5">
    <source>
        <dbReference type="ARBA" id="ARBA00023172"/>
    </source>
</evidence>
<dbReference type="InterPro" id="IPR036397">
    <property type="entry name" value="RNaseH_sf"/>
</dbReference>
<evidence type="ECO:0000259" key="7">
    <source>
        <dbReference type="PROSITE" id="PS50994"/>
    </source>
</evidence>
<feature type="domain" description="Integrase catalytic" evidence="7">
    <location>
        <begin position="161"/>
        <end position="320"/>
    </location>
</feature>
<proteinExistence type="inferred from homology"/>
<keyword evidence="4" id="KW-0238">DNA-binding</keyword>
<dbReference type="SUPFAM" id="SSF53098">
    <property type="entry name" value="Ribonuclease H-like"/>
    <property type="match status" value="1"/>
</dbReference>
<dbReference type="RefSeq" id="WP_115369820.1">
    <property type="nucleotide sequence ID" value="NZ_UGPZ01000003.1"/>
</dbReference>
<dbReference type="PROSITE" id="PS50994">
    <property type="entry name" value="INTEGRASE"/>
    <property type="match status" value="1"/>
</dbReference>
<keyword evidence="3" id="KW-0815">Transposition</keyword>
<dbReference type="GO" id="GO:0004803">
    <property type="term" value="F:transposase activity"/>
    <property type="evidence" value="ECO:0007669"/>
    <property type="project" value="InterPro"/>
</dbReference>